<keyword evidence="6" id="KW-1185">Reference proteome</keyword>
<evidence type="ECO:0000313" key="5">
    <source>
        <dbReference type="EMBL" id="OAT86103.1"/>
    </source>
</evidence>
<dbReference type="InterPro" id="IPR054170">
    <property type="entry name" value="RlmL_1st"/>
</dbReference>
<proteinExistence type="predicted"/>
<dbReference type="InterPro" id="IPR053943">
    <property type="entry name" value="RlmKL-like_Mtase_CS"/>
</dbReference>
<evidence type="ECO:0000313" key="6">
    <source>
        <dbReference type="Proteomes" id="UP000078532"/>
    </source>
</evidence>
<dbReference type="EMBL" id="LYVF01000040">
    <property type="protein sequence ID" value="OAT86103.1"/>
    <property type="molecule type" value="Genomic_DNA"/>
</dbReference>
<dbReference type="GO" id="GO:0008990">
    <property type="term" value="F:rRNA (guanine-N2-)-methyltransferase activity"/>
    <property type="evidence" value="ECO:0007669"/>
    <property type="project" value="TreeGrafter"/>
</dbReference>
<feature type="domain" description="THUMP" evidence="4">
    <location>
        <begin position="45"/>
        <end position="155"/>
    </location>
</feature>
<keyword evidence="1 5" id="KW-0489">Methyltransferase</keyword>
<dbReference type="Gene3D" id="3.40.50.150">
    <property type="entry name" value="Vaccinia Virus protein VP39"/>
    <property type="match status" value="1"/>
</dbReference>
<dbReference type="InterPro" id="IPR029063">
    <property type="entry name" value="SAM-dependent_MTases_sf"/>
</dbReference>
<dbReference type="InterPro" id="IPR004114">
    <property type="entry name" value="THUMP_dom"/>
</dbReference>
<name>A0A1B7LI61_9FIRM</name>
<evidence type="ECO:0000256" key="2">
    <source>
        <dbReference type="ARBA" id="ARBA00022679"/>
    </source>
</evidence>
<dbReference type="InterPro" id="IPR002052">
    <property type="entry name" value="DNA_methylase_N6_adenine_CS"/>
</dbReference>
<dbReference type="SMART" id="SM00981">
    <property type="entry name" value="THUMP"/>
    <property type="match status" value="1"/>
</dbReference>
<dbReference type="PANTHER" id="PTHR47313">
    <property type="entry name" value="RIBOSOMAL RNA LARGE SUBUNIT METHYLTRANSFERASE K/L"/>
    <property type="match status" value="1"/>
</dbReference>
<dbReference type="Pfam" id="PF01170">
    <property type="entry name" value="UPF0020"/>
    <property type="match status" value="1"/>
</dbReference>
<gene>
    <name evidence="5" type="ORF">A6M21_04085</name>
</gene>
<dbReference type="PANTHER" id="PTHR47313:SF1">
    <property type="entry name" value="RIBOSOMAL RNA LARGE SUBUNIT METHYLTRANSFERASE K_L"/>
    <property type="match status" value="1"/>
</dbReference>
<dbReference type="GO" id="GO:0003723">
    <property type="term" value="F:RNA binding"/>
    <property type="evidence" value="ECO:0007669"/>
    <property type="project" value="UniProtKB-UniRule"/>
</dbReference>
<evidence type="ECO:0000256" key="1">
    <source>
        <dbReference type="ARBA" id="ARBA00022603"/>
    </source>
</evidence>
<sequence length="391" mass="44367">MAEIELIATATFGLEAVVAREVRELGYEPATVENGRVIFNADETGICRTNLWLRSADRVLVKMGQFPATTFDELFEKTKALPWPDWLPEDASFPVEGKSVRSKLFSVPDCQAIVKKAVVESMKSRYRRQWFAENGPRYTIEVALLKDVATLTIDTSGAGLHKRGYRKLNSAAPLKETLAAAMINLSFWRPDRVLVDPLCGSGTIPIEAALIALNRAPGLQRTFAAERWPRVGARLWQEARREAAELIRPRPGLQIQGTDADPEVLGLARYHARQAGVEEYIHWQQMPLAALQTKHRYGCIICNPPYGQRLADLRTVERLYREMGHVFRNLDSWSFYVLTAHHNFEKLFGRPADKKRKLYNGRIECTYYQFFGPRPPRRDIDTGAKTPAPVE</sequence>
<dbReference type="SUPFAM" id="SSF53335">
    <property type="entry name" value="S-adenosyl-L-methionine-dependent methyltransferases"/>
    <property type="match status" value="1"/>
</dbReference>
<dbReference type="Gene3D" id="3.30.2130.30">
    <property type="match status" value="1"/>
</dbReference>
<dbReference type="InterPro" id="IPR000241">
    <property type="entry name" value="RlmKL-like_Mtase"/>
</dbReference>
<protein>
    <submittedName>
        <fullName evidence="5">N-6 DNA methylase</fullName>
    </submittedName>
</protein>
<dbReference type="PROSITE" id="PS00092">
    <property type="entry name" value="N6_MTASE"/>
    <property type="match status" value="1"/>
</dbReference>
<dbReference type="PROSITE" id="PS01261">
    <property type="entry name" value="UPF0020"/>
    <property type="match status" value="1"/>
</dbReference>
<dbReference type="GO" id="GO:0070043">
    <property type="term" value="F:rRNA (guanine-N7-)-methyltransferase activity"/>
    <property type="evidence" value="ECO:0007669"/>
    <property type="project" value="TreeGrafter"/>
</dbReference>
<dbReference type="Pfam" id="PF22020">
    <property type="entry name" value="RlmL_1st"/>
    <property type="match status" value="1"/>
</dbReference>
<dbReference type="STRING" id="1838280.A6M21_04085"/>
<dbReference type="Proteomes" id="UP000078532">
    <property type="component" value="Unassembled WGS sequence"/>
</dbReference>
<dbReference type="PROSITE" id="PS51165">
    <property type="entry name" value="THUMP"/>
    <property type="match status" value="1"/>
</dbReference>
<keyword evidence="2" id="KW-0808">Transferase</keyword>
<dbReference type="RefSeq" id="WP_066666407.1">
    <property type="nucleotide sequence ID" value="NZ_LYVF01000040.1"/>
</dbReference>
<accession>A0A1B7LI61</accession>
<organism evidence="5 6">
    <name type="scientific">Desulfotomaculum copahuensis</name>
    <dbReference type="NCBI Taxonomy" id="1838280"/>
    <lineage>
        <taxon>Bacteria</taxon>
        <taxon>Bacillati</taxon>
        <taxon>Bacillota</taxon>
        <taxon>Clostridia</taxon>
        <taxon>Eubacteriales</taxon>
        <taxon>Desulfotomaculaceae</taxon>
        <taxon>Desulfotomaculum</taxon>
    </lineage>
</organism>
<evidence type="ECO:0000259" key="4">
    <source>
        <dbReference type="PROSITE" id="PS51165"/>
    </source>
</evidence>
<comment type="caution">
    <text evidence="5">The sequence shown here is derived from an EMBL/GenBank/DDBJ whole genome shotgun (WGS) entry which is preliminary data.</text>
</comment>
<dbReference type="CDD" id="cd11715">
    <property type="entry name" value="THUMP_AdoMetMT"/>
    <property type="match status" value="1"/>
</dbReference>
<reference evidence="5 6" key="1">
    <citation type="submission" date="2016-04" db="EMBL/GenBank/DDBJ databases">
        <authorList>
            <person name="Evans L.H."/>
            <person name="Alamgir A."/>
            <person name="Owens N."/>
            <person name="Weber N.D."/>
            <person name="Virtaneva K."/>
            <person name="Barbian K."/>
            <person name="Babar A."/>
            <person name="Rosenke K."/>
        </authorList>
    </citation>
    <scope>NUCLEOTIDE SEQUENCE [LARGE SCALE GENOMIC DNA]</scope>
    <source>
        <strain evidence="5 6">LMa1</strain>
    </source>
</reference>
<dbReference type="OrthoDB" id="9809404at2"/>
<keyword evidence="3" id="KW-0694">RNA-binding</keyword>
<dbReference type="AlphaFoldDB" id="A0A1B7LI61"/>
<evidence type="ECO:0000256" key="3">
    <source>
        <dbReference type="PROSITE-ProRule" id="PRU00529"/>
    </source>
</evidence>
<dbReference type="Pfam" id="PF02926">
    <property type="entry name" value="THUMP"/>
    <property type="match status" value="1"/>
</dbReference>